<dbReference type="GO" id="GO:0000014">
    <property type="term" value="F:single-stranded DNA endodeoxyribonuclease activity"/>
    <property type="evidence" value="ECO:0007669"/>
    <property type="project" value="TreeGrafter"/>
</dbReference>
<dbReference type="GO" id="GO:0000793">
    <property type="term" value="C:condensed chromosome"/>
    <property type="evidence" value="ECO:0007669"/>
    <property type="project" value="TreeGrafter"/>
</dbReference>
<dbReference type="GO" id="GO:0044547">
    <property type="term" value="F:DNA topoisomerase binding"/>
    <property type="evidence" value="ECO:0007669"/>
    <property type="project" value="TreeGrafter"/>
</dbReference>
<dbReference type="GO" id="GO:0005634">
    <property type="term" value="C:nucleus"/>
    <property type="evidence" value="ECO:0007669"/>
    <property type="project" value="TreeGrafter"/>
</dbReference>
<dbReference type="Proteomes" id="UP000886998">
    <property type="component" value="Unassembled WGS sequence"/>
</dbReference>
<dbReference type="GO" id="GO:0042800">
    <property type="term" value="F:histone H3K4 methyltransferase activity"/>
    <property type="evidence" value="ECO:0007669"/>
    <property type="project" value="TreeGrafter"/>
</dbReference>
<dbReference type="GO" id="GO:0044774">
    <property type="term" value="P:mitotic DNA integrity checkpoint signaling"/>
    <property type="evidence" value="ECO:0007669"/>
    <property type="project" value="TreeGrafter"/>
</dbReference>
<gene>
    <name evidence="1" type="primary">SETMAR</name>
    <name evidence="1" type="ORF">TNIN_264961</name>
</gene>
<proteinExistence type="predicted"/>
<dbReference type="GO" id="GO:0031297">
    <property type="term" value="P:replication fork processing"/>
    <property type="evidence" value="ECO:0007669"/>
    <property type="project" value="TreeGrafter"/>
</dbReference>
<dbReference type="OrthoDB" id="8028980at2759"/>
<dbReference type="InterPro" id="IPR052709">
    <property type="entry name" value="Transposase-MT_Hybrid"/>
</dbReference>
<comment type="caution">
    <text evidence="1">The sequence shown here is derived from an EMBL/GenBank/DDBJ whole genome shotgun (WGS) entry which is preliminary data.</text>
</comment>
<dbReference type="InterPro" id="IPR036397">
    <property type="entry name" value="RNaseH_sf"/>
</dbReference>
<organism evidence="1 2">
    <name type="scientific">Trichonephila inaurata madagascariensis</name>
    <dbReference type="NCBI Taxonomy" id="2747483"/>
    <lineage>
        <taxon>Eukaryota</taxon>
        <taxon>Metazoa</taxon>
        <taxon>Ecdysozoa</taxon>
        <taxon>Arthropoda</taxon>
        <taxon>Chelicerata</taxon>
        <taxon>Arachnida</taxon>
        <taxon>Araneae</taxon>
        <taxon>Araneomorphae</taxon>
        <taxon>Entelegynae</taxon>
        <taxon>Araneoidea</taxon>
        <taxon>Nephilidae</taxon>
        <taxon>Trichonephila</taxon>
        <taxon>Trichonephila inaurata</taxon>
    </lineage>
</organism>
<dbReference type="PANTHER" id="PTHR46060:SF2">
    <property type="entry name" value="HISTONE-LYSINE N-METHYLTRANSFERASE SETMAR"/>
    <property type="match status" value="1"/>
</dbReference>
<dbReference type="GO" id="GO:0003697">
    <property type="term" value="F:single-stranded DNA binding"/>
    <property type="evidence" value="ECO:0007669"/>
    <property type="project" value="TreeGrafter"/>
</dbReference>
<dbReference type="PANTHER" id="PTHR46060">
    <property type="entry name" value="MARINER MOS1 TRANSPOSASE-LIKE PROTEIN"/>
    <property type="match status" value="1"/>
</dbReference>
<dbReference type="GO" id="GO:0046975">
    <property type="term" value="F:histone H3K36 methyltransferase activity"/>
    <property type="evidence" value="ECO:0007669"/>
    <property type="project" value="TreeGrafter"/>
</dbReference>
<evidence type="ECO:0000313" key="2">
    <source>
        <dbReference type="Proteomes" id="UP000886998"/>
    </source>
</evidence>
<name>A0A8X6WUF0_9ARAC</name>
<evidence type="ECO:0000313" key="1">
    <source>
        <dbReference type="EMBL" id="GFY41533.1"/>
    </source>
</evidence>
<dbReference type="GO" id="GO:0015074">
    <property type="term" value="P:DNA integration"/>
    <property type="evidence" value="ECO:0007669"/>
    <property type="project" value="TreeGrafter"/>
</dbReference>
<reference evidence="1" key="1">
    <citation type="submission" date="2020-08" db="EMBL/GenBank/DDBJ databases">
        <title>Multicomponent nature underlies the extraordinary mechanical properties of spider dragline silk.</title>
        <authorList>
            <person name="Kono N."/>
            <person name="Nakamura H."/>
            <person name="Mori M."/>
            <person name="Yoshida Y."/>
            <person name="Ohtoshi R."/>
            <person name="Malay A.D."/>
            <person name="Moran D.A.P."/>
            <person name="Tomita M."/>
            <person name="Numata K."/>
            <person name="Arakawa K."/>
        </authorList>
    </citation>
    <scope>NUCLEOTIDE SEQUENCE</scope>
</reference>
<accession>A0A8X6WUF0</accession>
<dbReference type="EMBL" id="BMAV01002565">
    <property type="protein sequence ID" value="GFY41533.1"/>
    <property type="molecule type" value="Genomic_DNA"/>
</dbReference>
<dbReference type="GO" id="GO:0003690">
    <property type="term" value="F:double-stranded DNA binding"/>
    <property type="evidence" value="ECO:0007669"/>
    <property type="project" value="TreeGrafter"/>
</dbReference>
<dbReference type="GO" id="GO:0000729">
    <property type="term" value="P:DNA double-strand break processing"/>
    <property type="evidence" value="ECO:0007669"/>
    <property type="project" value="TreeGrafter"/>
</dbReference>
<dbReference type="GO" id="GO:0006303">
    <property type="term" value="P:double-strand break repair via nonhomologous end joining"/>
    <property type="evidence" value="ECO:0007669"/>
    <property type="project" value="TreeGrafter"/>
</dbReference>
<protein>
    <submittedName>
        <fullName evidence="1">Histone-lysine N-methyltransferase SETMAR</fullName>
    </submittedName>
</protein>
<dbReference type="Gene3D" id="3.30.420.10">
    <property type="entry name" value="Ribonuclease H-like superfamily/Ribonuclease H"/>
    <property type="match status" value="1"/>
</dbReference>
<dbReference type="GO" id="GO:0035861">
    <property type="term" value="C:site of double-strand break"/>
    <property type="evidence" value="ECO:0007669"/>
    <property type="project" value="TreeGrafter"/>
</dbReference>
<keyword evidence="2" id="KW-1185">Reference proteome</keyword>
<sequence>MTIEFRLPGTFGSHGRGKILTTQTLAINFNVDHSTIVRRLKKLGRVQKLAGWVPHEHCDNNKAKRVQIFSDLLQRSQRPFLKVLVTRDESWLIFKNFRRKKVCVSSGVSTKGITKDVHCKKAMRCVWWNRSGIIQ</sequence>
<dbReference type="AlphaFoldDB" id="A0A8X6WUF0"/>